<keyword evidence="5" id="KW-0862">Zinc</keyword>
<dbReference type="SMART" id="SM00184">
    <property type="entry name" value="RING"/>
    <property type="match status" value="1"/>
</dbReference>
<dbReference type="STRING" id="286115.A0A507CH01"/>
<keyword evidence="4 7" id="KW-0863">Zinc-finger</keyword>
<evidence type="ECO:0000256" key="3">
    <source>
        <dbReference type="ARBA" id="ARBA00022723"/>
    </source>
</evidence>
<evidence type="ECO:0000256" key="1">
    <source>
        <dbReference type="ARBA" id="ARBA00022448"/>
    </source>
</evidence>
<dbReference type="GO" id="GO:0008270">
    <property type="term" value="F:zinc ion binding"/>
    <property type="evidence" value="ECO:0007669"/>
    <property type="project" value="UniProtKB-KW"/>
</dbReference>
<dbReference type="Gene3D" id="3.30.40.10">
    <property type="entry name" value="Zinc/RING finger domain, C3HC4 (zinc finger)"/>
    <property type="match status" value="1"/>
</dbReference>
<dbReference type="EMBL" id="QEAN01000395">
    <property type="protein sequence ID" value="TPX38519.1"/>
    <property type="molecule type" value="Genomic_DNA"/>
</dbReference>
<dbReference type="PANTHER" id="PTHR13276">
    <property type="entry name" value="GUANINE NUCLEOTIDE EXCHANGE FACTOR MSS4"/>
    <property type="match status" value="1"/>
</dbReference>
<proteinExistence type="predicted"/>
<evidence type="ECO:0000313" key="11">
    <source>
        <dbReference type="Proteomes" id="UP000317494"/>
    </source>
</evidence>
<evidence type="ECO:0000256" key="6">
    <source>
        <dbReference type="ARBA" id="ARBA00022927"/>
    </source>
</evidence>
<feature type="compositionally biased region" description="Basic and acidic residues" evidence="8">
    <location>
        <begin position="196"/>
        <end position="208"/>
    </location>
</feature>
<dbReference type="Proteomes" id="UP000317494">
    <property type="component" value="Unassembled WGS sequence"/>
</dbReference>
<dbReference type="PROSITE" id="PS00518">
    <property type="entry name" value="ZF_RING_1"/>
    <property type="match status" value="1"/>
</dbReference>
<dbReference type="AlphaFoldDB" id="A0A507CH01"/>
<dbReference type="GO" id="GO:0006892">
    <property type="term" value="P:post-Golgi vesicle-mediated transport"/>
    <property type="evidence" value="ECO:0007669"/>
    <property type="project" value="TreeGrafter"/>
</dbReference>
<dbReference type="VEuPathDB" id="FungiDB:SeMB42_g06689"/>
<dbReference type="InterPro" id="IPR001841">
    <property type="entry name" value="Znf_RING"/>
</dbReference>
<evidence type="ECO:0000259" key="9">
    <source>
        <dbReference type="PROSITE" id="PS50089"/>
    </source>
</evidence>
<evidence type="ECO:0000313" key="10">
    <source>
        <dbReference type="EMBL" id="TPX38519.1"/>
    </source>
</evidence>
<dbReference type="SUPFAM" id="SSF57850">
    <property type="entry name" value="RING/U-box"/>
    <property type="match status" value="1"/>
</dbReference>
<dbReference type="SUPFAM" id="SSF51316">
    <property type="entry name" value="Mss4-like"/>
    <property type="match status" value="1"/>
</dbReference>
<dbReference type="GO" id="GO:0016020">
    <property type="term" value="C:membrane"/>
    <property type="evidence" value="ECO:0007669"/>
    <property type="project" value="TreeGrafter"/>
</dbReference>
<organism evidence="10 11">
    <name type="scientific">Synchytrium endobioticum</name>
    <dbReference type="NCBI Taxonomy" id="286115"/>
    <lineage>
        <taxon>Eukaryota</taxon>
        <taxon>Fungi</taxon>
        <taxon>Fungi incertae sedis</taxon>
        <taxon>Chytridiomycota</taxon>
        <taxon>Chytridiomycota incertae sedis</taxon>
        <taxon>Chytridiomycetes</taxon>
        <taxon>Synchytriales</taxon>
        <taxon>Synchytriaceae</taxon>
        <taxon>Synchytrium</taxon>
    </lineage>
</organism>
<feature type="compositionally biased region" description="Low complexity" evidence="8">
    <location>
        <begin position="11"/>
        <end position="23"/>
    </location>
</feature>
<feature type="region of interest" description="Disordered" evidence="8">
    <location>
        <begin position="190"/>
        <end position="221"/>
    </location>
</feature>
<evidence type="ECO:0000256" key="2">
    <source>
        <dbReference type="ARBA" id="ARBA00022658"/>
    </source>
</evidence>
<evidence type="ECO:0000256" key="5">
    <source>
        <dbReference type="ARBA" id="ARBA00022833"/>
    </source>
</evidence>
<evidence type="ECO:0000256" key="4">
    <source>
        <dbReference type="ARBA" id="ARBA00022771"/>
    </source>
</evidence>
<dbReference type="InterPro" id="IPR007515">
    <property type="entry name" value="Mss4"/>
</dbReference>
<keyword evidence="6" id="KW-0653">Protein transport</keyword>
<keyword evidence="11" id="KW-1185">Reference proteome</keyword>
<evidence type="ECO:0000256" key="7">
    <source>
        <dbReference type="PROSITE-ProRule" id="PRU00175"/>
    </source>
</evidence>
<dbReference type="GO" id="GO:0005085">
    <property type="term" value="F:guanyl-nucleotide exchange factor activity"/>
    <property type="evidence" value="ECO:0007669"/>
    <property type="project" value="UniProtKB-KW"/>
</dbReference>
<dbReference type="GO" id="GO:0007264">
    <property type="term" value="P:small GTPase-mediated signal transduction"/>
    <property type="evidence" value="ECO:0007669"/>
    <property type="project" value="InterPro"/>
</dbReference>
<keyword evidence="3" id="KW-0479">Metal-binding</keyword>
<dbReference type="Gene3D" id="2.170.150.10">
    <property type="entry name" value="Metal Binding Protein, Guanine Nucleotide Exchange Factor, Chain A"/>
    <property type="match status" value="1"/>
</dbReference>
<feature type="domain" description="RING-type" evidence="9">
    <location>
        <begin position="111"/>
        <end position="152"/>
    </location>
</feature>
<gene>
    <name evidence="10" type="ORF">SeMB42_g06689</name>
</gene>
<dbReference type="Pfam" id="PF00097">
    <property type="entry name" value="zf-C3HC4"/>
    <property type="match status" value="1"/>
</dbReference>
<dbReference type="PANTHER" id="PTHR13276:SF0">
    <property type="entry name" value="GUANINE NUCLEOTIDE EXCHANGE FACTOR MSS4"/>
    <property type="match status" value="1"/>
</dbReference>
<dbReference type="InterPro" id="IPR011057">
    <property type="entry name" value="Mss4-like_sf"/>
</dbReference>
<dbReference type="GO" id="GO:0005829">
    <property type="term" value="C:cytosol"/>
    <property type="evidence" value="ECO:0007669"/>
    <property type="project" value="TreeGrafter"/>
</dbReference>
<keyword evidence="2" id="KW-0344">Guanine-nucleotide releasing factor</keyword>
<protein>
    <recommendedName>
        <fullName evidence="9">RING-type domain-containing protein</fullName>
    </recommendedName>
</protein>
<dbReference type="GO" id="GO:0015031">
    <property type="term" value="P:protein transport"/>
    <property type="evidence" value="ECO:0007669"/>
    <property type="project" value="UniProtKB-KW"/>
</dbReference>
<dbReference type="PROSITE" id="PS51796">
    <property type="entry name" value="MSS4"/>
    <property type="match status" value="1"/>
</dbReference>
<evidence type="ECO:0000256" key="8">
    <source>
        <dbReference type="SAM" id="MobiDB-lite"/>
    </source>
</evidence>
<dbReference type="InterPro" id="IPR011323">
    <property type="entry name" value="Mss4/transl-control_tumour"/>
</dbReference>
<name>A0A507CH01_9FUNG</name>
<accession>A0A507CH01</accession>
<dbReference type="InterPro" id="IPR013083">
    <property type="entry name" value="Znf_RING/FYVE/PHD"/>
</dbReference>
<feature type="region of interest" description="Disordered" evidence="8">
    <location>
        <begin position="1"/>
        <end position="24"/>
    </location>
</feature>
<comment type="caution">
    <text evidence="10">The sequence shown here is derived from an EMBL/GenBank/DDBJ whole genome shotgun (WGS) entry which is preliminary data.</text>
</comment>
<dbReference type="InterPro" id="IPR018957">
    <property type="entry name" value="Znf_C3HC4_RING-type"/>
</dbReference>
<dbReference type="Pfam" id="PF04421">
    <property type="entry name" value="Mss4"/>
    <property type="match status" value="1"/>
</dbReference>
<dbReference type="InterPro" id="IPR017907">
    <property type="entry name" value="Znf_RING_CS"/>
</dbReference>
<keyword evidence="1" id="KW-0813">Transport</keyword>
<sequence>MRDDVQLPPHTTSSSTSSSTSTSASLTHPRFWWSISDMMAFENIAFTKTTDGSAVGLRYLACADCDVGPLGYTYATSPFMLASDRHGNATAENNIFEVDATGVFIDPDYKCPVCFEWLSEQVTLGCRHSICYGCLQQMMMSAYCKGVCPLCRHRVLNFIRRNAKTPGAMTNQYLAPRIFKKRAELEEPSLVRKRKRADESGNDCDGRSGTKRRAAGGGGVHRYKPSNAAGNDISCNFRFVFYTYALEIPDNCMVR</sequence>
<reference evidence="10 11" key="1">
    <citation type="journal article" date="2019" name="Sci. Rep.">
        <title>Comparative genomics of chytrid fungi reveal insights into the obligate biotrophic and pathogenic lifestyle of Synchytrium endobioticum.</title>
        <authorList>
            <person name="van de Vossenberg B.T.L.H."/>
            <person name="Warris S."/>
            <person name="Nguyen H.D.T."/>
            <person name="van Gent-Pelzer M.P.E."/>
            <person name="Joly D.L."/>
            <person name="van de Geest H.C."/>
            <person name="Bonants P.J.M."/>
            <person name="Smith D.S."/>
            <person name="Levesque C.A."/>
            <person name="van der Lee T.A.J."/>
        </authorList>
    </citation>
    <scope>NUCLEOTIDE SEQUENCE [LARGE SCALE GENOMIC DNA]</scope>
    <source>
        <strain evidence="10 11">MB42</strain>
    </source>
</reference>
<dbReference type="PROSITE" id="PS50089">
    <property type="entry name" value="ZF_RING_2"/>
    <property type="match status" value="1"/>
</dbReference>